<dbReference type="STRING" id="765910.MARPU_07510"/>
<gene>
    <name evidence="2" type="ORF">MARPU_07510</name>
</gene>
<evidence type="ECO:0000313" key="2">
    <source>
        <dbReference type="EMBL" id="AHF05463.1"/>
    </source>
</evidence>
<organism evidence="2 3">
    <name type="scientific">Marichromatium purpuratum 984</name>
    <dbReference type="NCBI Taxonomy" id="765910"/>
    <lineage>
        <taxon>Bacteria</taxon>
        <taxon>Pseudomonadati</taxon>
        <taxon>Pseudomonadota</taxon>
        <taxon>Gammaproteobacteria</taxon>
        <taxon>Chromatiales</taxon>
        <taxon>Chromatiaceae</taxon>
        <taxon>Marichromatium</taxon>
    </lineage>
</organism>
<evidence type="ECO:0000256" key="1">
    <source>
        <dbReference type="SAM" id="MobiDB-lite"/>
    </source>
</evidence>
<name>W0E7G5_MARPU</name>
<feature type="compositionally biased region" description="Basic and acidic residues" evidence="1">
    <location>
        <begin position="43"/>
        <end position="57"/>
    </location>
</feature>
<proteinExistence type="predicted"/>
<feature type="region of interest" description="Disordered" evidence="1">
    <location>
        <begin position="14"/>
        <end position="57"/>
    </location>
</feature>
<keyword evidence="3" id="KW-1185">Reference proteome</keyword>
<dbReference type="Proteomes" id="UP000005275">
    <property type="component" value="Chromosome"/>
</dbReference>
<dbReference type="EMBL" id="CP007031">
    <property type="protein sequence ID" value="AHF05463.1"/>
    <property type="molecule type" value="Genomic_DNA"/>
</dbReference>
<protein>
    <submittedName>
        <fullName evidence="2">Uncharacterized protein</fullName>
    </submittedName>
</protein>
<reference evidence="2 3" key="1">
    <citation type="submission" date="2013-12" db="EMBL/GenBank/DDBJ databases">
        <authorList>
            <consortium name="DOE Joint Genome Institute"/>
            <person name="Bryant D.A."/>
            <person name="Huntemann M."/>
            <person name="Han J."/>
            <person name="Chen A."/>
            <person name="Kyrpides N."/>
            <person name="Mavromatis K."/>
            <person name="Markowitz V."/>
            <person name="Palaniappan K."/>
            <person name="Ivanova N."/>
            <person name="Schaumberg A."/>
            <person name="Pati A."/>
            <person name="Liolios K."/>
            <person name="Nordberg H.P."/>
            <person name="Cantor M.N."/>
            <person name="Hua S.X."/>
            <person name="Woyke T."/>
        </authorList>
    </citation>
    <scope>NUCLEOTIDE SEQUENCE [LARGE SCALE GENOMIC DNA]</scope>
    <source>
        <strain evidence="2 3">984</strain>
    </source>
</reference>
<evidence type="ECO:0000313" key="3">
    <source>
        <dbReference type="Proteomes" id="UP000005275"/>
    </source>
</evidence>
<dbReference type="RefSeq" id="WP_005223745.1">
    <property type="nucleotide sequence ID" value="NZ_CP007031.1"/>
</dbReference>
<dbReference type="KEGG" id="mpur:MARPU_07510"/>
<sequence>MPIALLYRIDDLPAGAGPQRDLTVPPVLSRTPLRPYDGVEDLSTDRADDHLLVEDPR</sequence>
<dbReference type="AlphaFoldDB" id="W0E7G5"/>
<accession>W0E7G5</accession>
<dbReference type="HOGENOM" id="CLU_2991424_0_0_6"/>